<feature type="compositionally biased region" description="Low complexity" evidence="1">
    <location>
        <begin position="9"/>
        <end position="21"/>
    </location>
</feature>
<dbReference type="AlphaFoldDB" id="A0ABD3GLK1"/>
<proteinExistence type="predicted"/>
<dbReference type="EMBL" id="JBJQOH010000007">
    <property type="protein sequence ID" value="KAL3680088.1"/>
    <property type="molecule type" value="Genomic_DNA"/>
</dbReference>
<reference evidence="2 3" key="1">
    <citation type="submission" date="2024-09" db="EMBL/GenBank/DDBJ databases">
        <title>Chromosome-scale assembly of Riccia sorocarpa.</title>
        <authorList>
            <person name="Paukszto L."/>
        </authorList>
    </citation>
    <scope>NUCLEOTIDE SEQUENCE [LARGE SCALE GENOMIC DNA]</scope>
    <source>
        <strain evidence="2">LP-2024</strain>
        <tissue evidence="2">Aerial parts of the thallus</tissue>
    </source>
</reference>
<protein>
    <submittedName>
        <fullName evidence="2">Uncharacterized protein</fullName>
    </submittedName>
</protein>
<keyword evidence="3" id="KW-1185">Reference proteome</keyword>
<feature type="compositionally biased region" description="Basic and acidic residues" evidence="1">
    <location>
        <begin position="39"/>
        <end position="48"/>
    </location>
</feature>
<evidence type="ECO:0000313" key="3">
    <source>
        <dbReference type="Proteomes" id="UP001633002"/>
    </source>
</evidence>
<dbReference type="Proteomes" id="UP001633002">
    <property type="component" value="Unassembled WGS sequence"/>
</dbReference>
<feature type="region of interest" description="Disordered" evidence="1">
    <location>
        <begin position="1"/>
        <end position="88"/>
    </location>
</feature>
<gene>
    <name evidence="2" type="ORF">R1sor_023044</name>
</gene>
<feature type="compositionally biased region" description="Basic and acidic residues" evidence="1">
    <location>
        <begin position="61"/>
        <end position="81"/>
    </location>
</feature>
<evidence type="ECO:0000256" key="1">
    <source>
        <dbReference type="SAM" id="MobiDB-lite"/>
    </source>
</evidence>
<name>A0ABD3GLK1_9MARC</name>
<accession>A0ABD3GLK1</accession>
<comment type="caution">
    <text evidence="2">The sequence shown here is derived from an EMBL/GenBank/DDBJ whole genome shotgun (WGS) entry which is preliminary data.</text>
</comment>
<organism evidence="2 3">
    <name type="scientific">Riccia sorocarpa</name>
    <dbReference type="NCBI Taxonomy" id="122646"/>
    <lineage>
        <taxon>Eukaryota</taxon>
        <taxon>Viridiplantae</taxon>
        <taxon>Streptophyta</taxon>
        <taxon>Embryophyta</taxon>
        <taxon>Marchantiophyta</taxon>
        <taxon>Marchantiopsida</taxon>
        <taxon>Marchantiidae</taxon>
        <taxon>Marchantiales</taxon>
        <taxon>Ricciaceae</taxon>
        <taxon>Riccia</taxon>
    </lineage>
</organism>
<evidence type="ECO:0000313" key="2">
    <source>
        <dbReference type="EMBL" id="KAL3680088.1"/>
    </source>
</evidence>
<sequence length="185" mass="20364">MTVGPRFRGSSPVVVGPPVSGDGTIENVLNNGGGPTITGEDRETEDQRSYNPTPWCGRSPTDGDEKRGREKRGPTRGRVERSSAFMNHYQDTGEGERVVVGLKWEWRLSDGMGSGCNYRGCLLFREAELSETSRSDSLSCLAPCPLFSSGEAKESRRERTGEERERRAEHVRDADVIVVGVRSCV</sequence>